<dbReference type="AlphaFoldDB" id="A0A0F7KPM8"/>
<evidence type="ECO:0000313" key="2">
    <source>
        <dbReference type="EMBL" id="AKH42473.1"/>
    </source>
</evidence>
<sequence length="186" mass="19478">MLAAAISLSGCISLGNEPPERLFTLTPEKVTAVGNAAQGELGNAISVIEPDAPQRLSVTRVPVQIDPSSVAYLKDAVWVDKPAKLFQRLLSETIRAGGERLVVDGGDLQYAAATQLSGQIVDLGYDAQSGSAIVRFDAVLKQPDGQLRTRRFESVVSGIPAKADAVGPALNEAANDVAAQIAEWVG</sequence>
<dbReference type="InterPro" id="IPR005586">
    <property type="entry name" value="ABC_trans_aux"/>
</dbReference>
<dbReference type="Gene3D" id="3.40.50.10610">
    <property type="entry name" value="ABC-type transport auxiliary lipoprotein component"/>
    <property type="match status" value="1"/>
</dbReference>
<name>A0A0F7KPM8_9SPHN</name>
<gene>
    <name evidence="2" type="ORF">WYH_01432</name>
</gene>
<keyword evidence="3" id="KW-1185">Reference proteome</keyword>
<dbReference type="PATRIC" id="fig|1267766.3.peg.1443"/>
<dbReference type="Proteomes" id="UP000034392">
    <property type="component" value="Chromosome"/>
</dbReference>
<dbReference type="EMBL" id="CP011452">
    <property type="protein sequence ID" value="AKH42473.1"/>
    <property type="molecule type" value="Genomic_DNA"/>
</dbReference>
<feature type="domain" description="ABC-type transport auxiliary lipoprotein component" evidence="1">
    <location>
        <begin position="23"/>
        <end position="182"/>
    </location>
</feature>
<evidence type="ECO:0000259" key="1">
    <source>
        <dbReference type="Pfam" id="PF03886"/>
    </source>
</evidence>
<dbReference type="KEGG" id="aay:WYH_01432"/>
<reference evidence="2" key="1">
    <citation type="submission" date="2015-05" db="EMBL/GenBank/DDBJ databases">
        <title>The complete genome of Altererythrobacter atlanticus strain 26DY36.</title>
        <authorList>
            <person name="Wu Y.-H."/>
            <person name="Cheng H."/>
            <person name="Wu X.-W."/>
        </authorList>
    </citation>
    <scope>NUCLEOTIDE SEQUENCE [LARGE SCALE GENOMIC DNA]</scope>
    <source>
        <strain evidence="2">26DY36</strain>
    </source>
</reference>
<accession>A0A0F7KPM8</accession>
<dbReference type="Pfam" id="PF03886">
    <property type="entry name" value="ABC_trans_aux"/>
    <property type="match status" value="1"/>
</dbReference>
<dbReference type="SUPFAM" id="SSF159594">
    <property type="entry name" value="XCC0632-like"/>
    <property type="match status" value="1"/>
</dbReference>
<proteinExistence type="predicted"/>
<evidence type="ECO:0000313" key="3">
    <source>
        <dbReference type="Proteomes" id="UP000034392"/>
    </source>
</evidence>
<organism evidence="2 3">
    <name type="scientific">Croceibacterium atlanticum</name>
    <dbReference type="NCBI Taxonomy" id="1267766"/>
    <lineage>
        <taxon>Bacteria</taxon>
        <taxon>Pseudomonadati</taxon>
        <taxon>Pseudomonadota</taxon>
        <taxon>Alphaproteobacteria</taxon>
        <taxon>Sphingomonadales</taxon>
        <taxon>Erythrobacteraceae</taxon>
        <taxon>Croceibacterium</taxon>
    </lineage>
</organism>
<protein>
    <recommendedName>
        <fullName evidence="1">ABC-type transport auxiliary lipoprotein component domain-containing protein</fullName>
    </recommendedName>
</protein>
<dbReference type="STRING" id="1267766.WYH_01432"/>